<keyword evidence="2" id="KW-0547">Nucleotide-binding</keyword>
<keyword evidence="7" id="KW-1185">Reference proteome</keyword>
<dbReference type="InterPro" id="IPR013563">
    <property type="entry name" value="Oligopep_ABC_C"/>
</dbReference>
<dbReference type="Proteomes" id="UP000278542">
    <property type="component" value="Unassembled WGS sequence"/>
</dbReference>
<reference evidence="6 7" key="1">
    <citation type="submission" date="2018-10" db="EMBL/GenBank/DDBJ databases">
        <title>Genomic Encyclopedia of Type Strains, Phase IV (KMG-IV): sequencing the most valuable type-strain genomes for metagenomic binning, comparative biology and taxonomic classification.</title>
        <authorList>
            <person name="Goeker M."/>
        </authorList>
    </citation>
    <scope>NUCLEOTIDE SEQUENCE [LARGE SCALE GENOMIC DNA]</scope>
    <source>
        <strain evidence="6 7">DSM 22228</strain>
    </source>
</reference>
<feature type="domain" description="ABC transporter" evidence="5">
    <location>
        <begin position="8"/>
        <end position="257"/>
    </location>
</feature>
<evidence type="ECO:0000313" key="7">
    <source>
        <dbReference type="Proteomes" id="UP000278542"/>
    </source>
</evidence>
<evidence type="ECO:0000256" key="4">
    <source>
        <dbReference type="SAM" id="MobiDB-lite"/>
    </source>
</evidence>
<dbReference type="AlphaFoldDB" id="A0A495RCH1"/>
<dbReference type="NCBIfam" id="NF011713">
    <property type="entry name" value="PRK15134.1"/>
    <property type="match status" value="1"/>
</dbReference>
<keyword evidence="3 6" id="KW-0067">ATP-binding</keyword>
<protein>
    <submittedName>
        <fullName evidence="6">Microcin C transport system ATP-binding protein</fullName>
    </submittedName>
</protein>
<dbReference type="InterPro" id="IPR017871">
    <property type="entry name" value="ABC_transporter-like_CS"/>
</dbReference>
<accession>A0A495RCH1</accession>
<dbReference type="Pfam" id="PF00005">
    <property type="entry name" value="ABC_tran"/>
    <property type="match status" value="2"/>
</dbReference>
<dbReference type="InterPro" id="IPR050319">
    <property type="entry name" value="ABC_transp_ATP-bind"/>
</dbReference>
<name>A0A495RCH1_9GAMM</name>
<dbReference type="PROSITE" id="PS50893">
    <property type="entry name" value="ABC_TRANSPORTER_2"/>
    <property type="match status" value="2"/>
</dbReference>
<dbReference type="GO" id="GO:0015833">
    <property type="term" value="P:peptide transport"/>
    <property type="evidence" value="ECO:0007669"/>
    <property type="project" value="InterPro"/>
</dbReference>
<dbReference type="GO" id="GO:0016887">
    <property type="term" value="F:ATP hydrolysis activity"/>
    <property type="evidence" value="ECO:0007669"/>
    <property type="project" value="InterPro"/>
</dbReference>
<dbReference type="FunFam" id="3.40.50.300:FF:000016">
    <property type="entry name" value="Oligopeptide ABC transporter ATP-binding component"/>
    <property type="match status" value="2"/>
</dbReference>
<dbReference type="SMART" id="SM00382">
    <property type="entry name" value="AAA"/>
    <property type="match status" value="2"/>
</dbReference>
<feature type="region of interest" description="Disordered" evidence="4">
    <location>
        <begin position="532"/>
        <end position="558"/>
    </location>
</feature>
<evidence type="ECO:0000259" key="5">
    <source>
        <dbReference type="PROSITE" id="PS50893"/>
    </source>
</evidence>
<evidence type="ECO:0000256" key="1">
    <source>
        <dbReference type="ARBA" id="ARBA00022448"/>
    </source>
</evidence>
<dbReference type="GO" id="GO:0055085">
    <property type="term" value="P:transmembrane transport"/>
    <property type="evidence" value="ECO:0007669"/>
    <property type="project" value="UniProtKB-ARBA"/>
</dbReference>
<dbReference type="OrthoDB" id="9784450at2"/>
<proteinExistence type="predicted"/>
<evidence type="ECO:0000256" key="3">
    <source>
        <dbReference type="ARBA" id="ARBA00022840"/>
    </source>
</evidence>
<dbReference type="PANTHER" id="PTHR43776">
    <property type="entry name" value="TRANSPORT ATP-BINDING PROTEIN"/>
    <property type="match status" value="1"/>
</dbReference>
<evidence type="ECO:0000256" key="2">
    <source>
        <dbReference type="ARBA" id="ARBA00022741"/>
    </source>
</evidence>
<dbReference type="InterPro" id="IPR003593">
    <property type="entry name" value="AAA+_ATPase"/>
</dbReference>
<dbReference type="PROSITE" id="PS00211">
    <property type="entry name" value="ABC_TRANSPORTER_1"/>
    <property type="match status" value="2"/>
</dbReference>
<gene>
    <name evidence="6" type="ORF">DES39_1676</name>
</gene>
<keyword evidence="1" id="KW-0813">Transport</keyword>
<dbReference type="CDD" id="cd03257">
    <property type="entry name" value="ABC_NikE_OppD_transporters"/>
    <property type="match status" value="2"/>
</dbReference>
<dbReference type="PANTHER" id="PTHR43776:SF8">
    <property type="entry name" value="ABC TRANSPORTER, ATP-BINDING PROTEIN"/>
    <property type="match status" value="1"/>
</dbReference>
<evidence type="ECO:0000313" key="6">
    <source>
        <dbReference type="EMBL" id="RKS85167.1"/>
    </source>
</evidence>
<dbReference type="Pfam" id="PF08352">
    <property type="entry name" value="oligo_HPY"/>
    <property type="match status" value="1"/>
</dbReference>
<comment type="caution">
    <text evidence="6">The sequence shown here is derived from an EMBL/GenBank/DDBJ whole genome shotgun (WGS) entry which is preliminary data.</text>
</comment>
<dbReference type="NCBIfam" id="NF007739">
    <property type="entry name" value="PRK10419.1"/>
    <property type="match status" value="2"/>
</dbReference>
<organism evidence="6 7">
    <name type="scientific">Orbus hercynius</name>
    <dbReference type="NCBI Taxonomy" id="593135"/>
    <lineage>
        <taxon>Bacteria</taxon>
        <taxon>Pseudomonadati</taxon>
        <taxon>Pseudomonadota</taxon>
        <taxon>Gammaproteobacteria</taxon>
        <taxon>Orbales</taxon>
        <taxon>Orbaceae</taxon>
        <taxon>Orbus</taxon>
    </lineage>
</organism>
<dbReference type="InterPro" id="IPR027417">
    <property type="entry name" value="P-loop_NTPase"/>
</dbReference>
<sequence length="566" mass="63862">MSMPLLSIRDLSVAFKQSQGLAQVVNQVSLDIFDKETVALVGESGSGKSVTALSILQLLSPVQVDYPSGEIWFDNQDLLKVNERALRQIRGNQISMIFQEPMLSLNPLHTIEKQLYEVLSLHRGMRANQARAEIIEYLTRVGIKNAKQRLNSYPHQLSGGERQRVMIAMAILTQPKLLIADEPTTALDVSVQAQIIQLLKELKHELNMSMLFITHNLSIVKKVADKVAVMNQGQIVEFNNRHRIFLRPEHEYTKQLLNAEPQGEPVPLPQSPGILLNVNHLNVEITQRKGFLSKRKHNIVDNIGLTIHQGETVGLVGESGSGKSTTALAILRLMASTGDIYFDGSQLAKLSQKKLLPFRSRMQVVFQDPFSSLNPRFSVEQIISEGLLTHKQYSAQEREAAVITIMQEVGLDPASRHRYPFEFSGGQRQRIAIARVLILQPELLVLDEPTSSLDRSVQLQIIELLKALQQKHQLSYLFISHDLAVIYSICHHVIVMKEGQIVEQGPRDQIFDEPQQDCTKMLLSFIDRPVKPKPRLNPNFDPNAMPKPKKDSNKVNWSDALLIRKE</sequence>
<feature type="domain" description="ABC transporter" evidence="5">
    <location>
        <begin position="278"/>
        <end position="523"/>
    </location>
</feature>
<dbReference type="NCBIfam" id="NF008453">
    <property type="entry name" value="PRK11308.1"/>
    <property type="match status" value="2"/>
</dbReference>
<dbReference type="InterPro" id="IPR003439">
    <property type="entry name" value="ABC_transporter-like_ATP-bd"/>
</dbReference>
<dbReference type="RefSeq" id="WP_121145322.1">
    <property type="nucleotide sequence ID" value="NZ_RBWY01000003.1"/>
</dbReference>
<dbReference type="SUPFAM" id="SSF52540">
    <property type="entry name" value="P-loop containing nucleoside triphosphate hydrolases"/>
    <property type="match status" value="2"/>
</dbReference>
<dbReference type="Gene3D" id="3.40.50.300">
    <property type="entry name" value="P-loop containing nucleotide triphosphate hydrolases"/>
    <property type="match status" value="2"/>
</dbReference>
<dbReference type="GO" id="GO:0005524">
    <property type="term" value="F:ATP binding"/>
    <property type="evidence" value="ECO:0007669"/>
    <property type="project" value="UniProtKB-KW"/>
</dbReference>
<dbReference type="EMBL" id="RBWY01000003">
    <property type="protein sequence ID" value="RKS85167.1"/>
    <property type="molecule type" value="Genomic_DNA"/>
</dbReference>